<organism evidence="1 2">
    <name type="scientific">Thermanaerovibrio velox DSM 12556</name>
    <dbReference type="NCBI Taxonomy" id="926567"/>
    <lineage>
        <taxon>Bacteria</taxon>
        <taxon>Thermotogati</taxon>
        <taxon>Synergistota</taxon>
        <taxon>Synergistia</taxon>
        <taxon>Synergistales</taxon>
        <taxon>Synergistaceae</taxon>
        <taxon>Thermanaerovibrio</taxon>
    </lineage>
</organism>
<dbReference type="Pfam" id="PF01312">
    <property type="entry name" value="Bac_export_2"/>
    <property type="match status" value="1"/>
</dbReference>
<dbReference type="PANTHER" id="PTHR30531:SF12">
    <property type="entry name" value="FLAGELLAR BIOSYNTHETIC PROTEIN FLHB"/>
    <property type="match status" value="1"/>
</dbReference>
<dbReference type="InterPro" id="IPR006135">
    <property type="entry name" value="T3SS_substrate_exporter"/>
</dbReference>
<name>H0UPM8_9BACT</name>
<keyword evidence="2" id="KW-1185">Reference proteome</keyword>
<accession>H0UPM8</accession>
<dbReference type="GO" id="GO:0005886">
    <property type="term" value="C:plasma membrane"/>
    <property type="evidence" value="ECO:0007669"/>
    <property type="project" value="TreeGrafter"/>
</dbReference>
<reference evidence="1 2" key="1">
    <citation type="submission" date="2011-10" db="EMBL/GenBank/DDBJ databases">
        <title>The Noncontiguous Finished genome of Thermanaerovibrio velox DSM 12556.</title>
        <authorList>
            <consortium name="US DOE Joint Genome Institute (JGI-PGF)"/>
            <person name="Lucas S."/>
            <person name="Copeland A."/>
            <person name="Lapidus A."/>
            <person name="Glavina del Rio T."/>
            <person name="Dalin E."/>
            <person name="Tice H."/>
            <person name="Bruce D."/>
            <person name="Goodwin L."/>
            <person name="Pitluck S."/>
            <person name="Peters L."/>
            <person name="Mikhailova N."/>
            <person name="Teshima H."/>
            <person name="Kyrpides N."/>
            <person name="Mavromatis K."/>
            <person name="Ivanova N."/>
            <person name="Markowitz V."/>
            <person name="Cheng J.-F."/>
            <person name="Hugenholtz P."/>
            <person name="Woyke T."/>
            <person name="Wu D."/>
            <person name="Spring S."/>
            <person name="Brambilla E.-M."/>
            <person name="Klenk H.-P."/>
            <person name="Eisen J.A."/>
        </authorList>
    </citation>
    <scope>NUCLEOTIDE SEQUENCE [LARGE SCALE GENOMIC DNA]</scope>
    <source>
        <strain evidence="1 2">DSM 12556</strain>
    </source>
</reference>
<dbReference type="SUPFAM" id="SSF160544">
    <property type="entry name" value="EscU C-terminal domain-like"/>
    <property type="match status" value="1"/>
</dbReference>
<evidence type="ECO:0000313" key="1">
    <source>
        <dbReference type="EMBL" id="EHM09575.1"/>
    </source>
</evidence>
<dbReference type="OrthoDB" id="9810419at2"/>
<dbReference type="eggNOG" id="COG2257">
    <property type="taxonomic scope" value="Bacteria"/>
</dbReference>
<dbReference type="Gene3D" id="3.40.1690.10">
    <property type="entry name" value="secretion proteins EscU"/>
    <property type="match status" value="1"/>
</dbReference>
<dbReference type="RefSeq" id="WP_006583069.1">
    <property type="nucleotide sequence ID" value="NZ_CM001377.1"/>
</dbReference>
<keyword evidence="1" id="KW-0282">Flagellum</keyword>
<dbReference type="EMBL" id="CM001377">
    <property type="protein sequence ID" value="EHM09575.1"/>
    <property type="molecule type" value="Genomic_DNA"/>
</dbReference>
<sequence length="95" mass="10043">MAKGGSSKARKAAALRYDEDRDAAPVLVASGRGHLAEKILELAREARVPIVEDAALVSALLALEVGDEIPPELYGAVAKVLAFVMEMERRASGGR</sequence>
<keyword evidence="1" id="KW-0969">Cilium</keyword>
<protein>
    <submittedName>
        <fullName evidence="1">Uncharacterized protein, cytoplasmic domain of flagellar protein FhlB like protein</fullName>
    </submittedName>
</protein>
<dbReference type="Proteomes" id="UP000005730">
    <property type="component" value="Chromosome"/>
</dbReference>
<keyword evidence="1" id="KW-0966">Cell projection</keyword>
<dbReference type="AlphaFoldDB" id="H0UPM8"/>
<gene>
    <name evidence="1" type="ORF">TheveDRAFT_0411</name>
</gene>
<dbReference type="STRING" id="926567.TheveDRAFT_0411"/>
<dbReference type="InterPro" id="IPR029025">
    <property type="entry name" value="T3SS_substrate_exporter_C"/>
</dbReference>
<dbReference type="HOGENOM" id="CLU_041013_4_2_0"/>
<evidence type="ECO:0000313" key="2">
    <source>
        <dbReference type="Proteomes" id="UP000005730"/>
    </source>
</evidence>
<dbReference type="PRINTS" id="PR00950">
    <property type="entry name" value="TYPE3IMSPROT"/>
</dbReference>
<dbReference type="PANTHER" id="PTHR30531">
    <property type="entry name" value="FLAGELLAR BIOSYNTHETIC PROTEIN FLHB"/>
    <property type="match status" value="1"/>
</dbReference>
<dbReference type="GO" id="GO:0009306">
    <property type="term" value="P:protein secretion"/>
    <property type="evidence" value="ECO:0007669"/>
    <property type="project" value="InterPro"/>
</dbReference>
<proteinExistence type="predicted"/>